<dbReference type="RefSeq" id="WP_185446536.1">
    <property type="nucleotide sequence ID" value="NZ_CP043661.1"/>
</dbReference>
<keyword evidence="1" id="KW-1133">Transmembrane helix</keyword>
<dbReference type="AlphaFoldDB" id="A0A7G6WUP4"/>
<dbReference type="Pfam" id="PF13160">
    <property type="entry name" value="DUF3995"/>
    <property type="match status" value="1"/>
</dbReference>
<keyword evidence="1" id="KW-0472">Membrane</keyword>
<reference evidence="2 3" key="2">
    <citation type="journal article" date="2020" name="Microbiol. Resour. Announc.">
        <title>Antarctic desert soil bacteria exhibit high novel natural product potential, evaluated through long-read genome sequencing and comparative genomics.</title>
        <authorList>
            <person name="Benaud N."/>
            <person name="Edwards R.J."/>
            <person name="Amos T.G."/>
            <person name="D'Agostino P.M."/>
            <person name="Gutierrez-Chavez C."/>
            <person name="Montgomery K."/>
            <person name="Nicetic I."/>
            <person name="Ferrari B.C."/>
        </authorList>
    </citation>
    <scope>NUCLEOTIDE SEQUENCE [LARGE SCALE GENOMIC DNA]</scope>
    <source>
        <strain evidence="2 3">SPB151</strain>
    </source>
</reference>
<dbReference type="InterPro" id="IPR025058">
    <property type="entry name" value="DUF3995"/>
</dbReference>
<name>A0A7G6WUP4_9ACTN</name>
<feature type="transmembrane region" description="Helical" evidence="1">
    <location>
        <begin position="48"/>
        <end position="66"/>
    </location>
</feature>
<evidence type="ECO:0000313" key="2">
    <source>
        <dbReference type="EMBL" id="QNE17709.1"/>
    </source>
</evidence>
<evidence type="ECO:0000256" key="1">
    <source>
        <dbReference type="SAM" id="Phobius"/>
    </source>
</evidence>
<keyword evidence="3" id="KW-1185">Reference proteome</keyword>
<keyword evidence="1" id="KW-0812">Transmembrane</keyword>
<gene>
    <name evidence="2" type="ORF">F1D05_07065</name>
</gene>
<sequence length="148" mass="15960">MRSRRIAAGAHILLAAVHIYWATGATWPAADERSLSRAVLGAEVSFAPQVVLPLAALHLLLAFAVLRSDRSAVARLVVAGLAAGLAARATLGLFWAFADTGTAFYWLNLFLYTPACMALLAIDVSLLQAKWFKRGTSRISPIKGSRRR</sequence>
<dbReference type="EMBL" id="CP043661">
    <property type="protein sequence ID" value="QNE17709.1"/>
    <property type="molecule type" value="Genomic_DNA"/>
</dbReference>
<proteinExistence type="predicted"/>
<protein>
    <submittedName>
        <fullName evidence="2">DUF3995 domain-containing protein</fullName>
    </submittedName>
</protein>
<feature type="transmembrane region" description="Helical" evidence="1">
    <location>
        <begin position="103"/>
        <end position="127"/>
    </location>
</feature>
<evidence type="ECO:0000313" key="3">
    <source>
        <dbReference type="Proteomes" id="UP000515563"/>
    </source>
</evidence>
<reference evidence="3" key="1">
    <citation type="submission" date="2019-09" db="EMBL/GenBank/DDBJ databases">
        <title>Antimicrobial potential of Antarctic Bacteria.</title>
        <authorList>
            <person name="Benaud N."/>
            <person name="Edwards R.J."/>
            <person name="Ferrari B.C."/>
        </authorList>
    </citation>
    <scope>NUCLEOTIDE SEQUENCE [LARGE SCALE GENOMIC DNA]</scope>
    <source>
        <strain evidence="3">SPB151</strain>
    </source>
</reference>
<dbReference type="Proteomes" id="UP000515563">
    <property type="component" value="Chromosome"/>
</dbReference>
<organism evidence="2 3">
    <name type="scientific">Kribbella qitaiheensis</name>
    <dbReference type="NCBI Taxonomy" id="1544730"/>
    <lineage>
        <taxon>Bacteria</taxon>
        <taxon>Bacillati</taxon>
        <taxon>Actinomycetota</taxon>
        <taxon>Actinomycetes</taxon>
        <taxon>Propionibacteriales</taxon>
        <taxon>Kribbellaceae</taxon>
        <taxon>Kribbella</taxon>
    </lineage>
</organism>
<accession>A0A7G6WUP4</accession>
<dbReference type="KEGG" id="kqi:F1D05_07065"/>
<feature type="transmembrane region" description="Helical" evidence="1">
    <location>
        <begin position="73"/>
        <end position="97"/>
    </location>
</feature>